<accession>A0A6J5P4U8</accession>
<dbReference type="GO" id="GO:0003824">
    <property type="term" value="F:catalytic activity"/>
    <property type="evidence" value="ECO:0007669"/>
    <property type="project" value="InterPro"/>
</dbReference>
<keyword evidence="2" id="KW-0479">Metal-binding</keyword>
<sequence>MDTFCVLPWFGREITWNQAETHCCLLPKHYNIETIKTAMLAGKKPTECQKCWNMENQGLQSDRQLKNSALDVYWDRDLPFIKQDAIDGKHDVNMLKLITSYTCNATCVSCGSESSSSWAQLDHRMYPTIPIQRSTFIDIDLVKQKINLKELKMLSLIGGEPLYEKRNFELLEHLIDLGNNTVFLSMVTNGSVRLTTKQKKTLEKFKNLNFCISVDGTESVFEYLRFPLKWQDLLDNLKFFYQITDNISSNYTLSNLNVLYHNQTVDWFNQNKIPFSNNPVYSPVWLQPRTLPAHIKQHLKEVLSIRDFNTYIGSTHNDTDQQYWEECLKQIAKQDAAKGIEWKTYLPELYNMLT</sequence>
<name>A0A6J5P4U8_9CAUD</name>
<dbReference type="InterPro" id="IPR007197">
    <property type="entry name" value="rSAM"/>
</dbReference>
<keyword evidence="4" id="KW-0411">Iron-sulfur</keyword>
<proteinExistence type="predicted"/>
<dbReference type="EMBL" id="LR797502">
    <property type="protein sequence ID" value="CAB4220801.1"/>
    <property type="molecule type" value="Genomic_DNA"/>
</dbReference>
<dbReference type="GO" id="GO:0051536">
    <property type="term" value="F:iron-sulfur cluster binding"/>
    <property type="evidence" value="ECO:0007669"/>
    <property type="project" value="UniProtKB-KW"/>
</dbReference>
<dbReference type="EMBL" id="LR796758">
    <property type="protein sequence ID" value="CAB4164145.1"/>
    <property type="molecule type" value="Genomic_DNA"/>
</dbReference>
<reference evidence="5" key="1">
    <citation type="submission" date="2020-04" db="EMBL/GenBank/DDBJ databases">
        <authorList>
            <person name="Chiriac C."/>
            <person name="Salcher M."/>
            <person name="Ghai R."/>
            <person name="Kavagutti S V."/>
        </authorList>
    </citation>
    <scope>NUCLEOTIDE SEQUENCE</scope>
</reference>
<protein>
    <submittedName>
        <fullName evidence="5">4Fe-4S single cluster domain containing protein</fullName>
    </submittedName>
</protein>
<evidence type="ECO:0000313" key="5">
    <source>
        <dbReference type="EMBL" id="CAB4164145.1"/>
    </source>
</evidence>
<evidence type="ECO:0000313" key="7">
    <source>
        <dbReference type="EMBL" id="CAB4186735.1"/>
    </source>
</evidence>
<dbReference type="InterPro" id="IPR058240">
    <property type="entry name" value="rSAM_sf"/>
</dbReference>
<organism evidence="5">
    <name type="scientific">uncultured Caudovirales phage</name>
    <dbReference type="NCBI Taxonomy" id="2100421"/>
    <lineage>
        <taxon>Viruses</taxon>
        <taxon>Duplodnaviria</taxon>
        <taxon>Heunggongvirae</taxon>
        <taxon>Uroviricota</taxon>
        <taxon>Caudoviricetes</taxon>
        <taxon>Peduoviridae</taxon>
        <taxon>Maltschvirus</taxon>
        <taxon>Maltschvirus maltsch</taxon>
    </lineage>
</organism>
<keyword evidence="1" id="KW-0949">S-adenosyl-L-methionine</keyword>
<dbReference type="InterPro" id="IPR013785">
    <property type="entry name" value="Aldolase_TIM"/>
</dbReference>
<evidence type="ECO:0000256" key="3">
    <source>
        <dbReference type="ARBA" id="ARBA00023004"/>
    </source>
</evidence>
<dbReference type="SUPFAM" id="SSF102114">
    <property type="entry name" value="Radical SAM enzymes"/>
    <property type="match status" value="1"/>
</dbReference>
<keyword evidence="3" id="KW-0408">Iron</keyword>
<dbReference type="SFLD" id="SFLDS00029">
    <property type="entry name" value="Radical_SAM"/>
    <property type="match status" value="1"/>
</dbReference>
<evidence type="ECO:0000256" key="4">
    <source>
        <dbReference type="ARBA" id="ARBA00023014"/>
    </source>
</evidence>
<dbReference type="EMBL" id="LR797099">
    <property type="protein sequence ID" value="CAB4186735.1"/>
    <property type="molecule type" value="Genomic_DNA"/>
</dbReference>
<dbReference type="Gene3D" id="3.20.20.70">
    <property type="entry name" value="Aldolase class I"/>
    <property type="match status" value="1"/>
</dbReference>
<gene>
    <name evidence="7" type="ORF">UFOVP1146_81</name>
    <name evidence="8" type="ORF">UFOVP1638_63</name>
    <name evidence="5" type="ORF">UFOVP812_414</name>
    <name evidence="6" type="ORF">UFOVP818_150</name>
</gene>
<dbReference type="GO" id="GO:0046872">
    <property type="term" value="F:metal ion binding"/>
    <property type="evidence" value="ECO:0007669"/>
    <property type="project" value="UniProtKB-KW"/>
</dbReference>
<dbReference type="EMBL" id="LR796776">
    <property type="protein sequence ID" value="CAB4165614.1"/>
    <property type="molecule type" value="Genomic_DNA"/>
</dbReference>
<evidence type="ECO:0000256" key="1">
    <source>
        <dbReference type="ARBA" id="ARBA00022691"/>
    </source>
</evidence>
<evidence type="ECO:0000313" key="8">
    <source>
        <dbReference type="EMBL" id="CAB4220801.1"/>
    </source>
</evidence>
<evidence type="ECO:0000256" key="2">
    <source>
        <dbReference type="ARBA" id="ARBA00022723"/>
    </source>
</evidence>
<dbReference type="NCBIfam" id="NF033640">
    <property type="entry name" value="N_Twi_rSAM"/>
    <property type="match status" value="1"/>
</dbReference>
<evidence type="ECO:0000313" key="6">
    <source>
        <dbReference type="EMBL" id="CAB4165614.1"/>
    </source>
</evidence>